<dbReference type="Proteomes" id="UP000195221">
    <property type="component" value="Unassembled WGS sequence"/>
</dbReference>
<accession>A0A242MUH0</accession>
<comment type="caution">
    <text evidence="1">The sequence shown here is derived from an EMBL/GenBank/DDBJ whole genome shotgun (WGS) entry which is preliminary data.</text>
</comment>
<sequence>MPLFFARAFLDVLTALRRLVIVLHEGKDTDEKFGVSTHFDLHE</sequence>
<evidence type="ECO:0000313" key="2">
    <source>
        <dbReference type="Proteomes" id="UP000195221"/>
    </source>
</evidence>
<dbReference type="EMBL" id="NBTZ01000053">
    <property type="protein sequence ID" value="OTP75087.1"/>
    <property type="molecule type" value="Genomic_DNA"/>
</dbReference>
<gene>
    <name evidence="1" type="ORF">PAMC26577_13995</name>
</gene>
<organism evidence="1 2">
    <name type="scientific">Caballeronia sordidicola</name>
    <name type="common">Burkholderia sordidicola</name>
    <dbReference type="NCBI Taxonomy" id="196367"/>
    <lineage>
        <taxon>Bacteria</taxon>
        <taxon>Pseudomonadati</taxon>
        <taxon>Pseudomonadota</taxon>
        <taxon>Betaproteobacteria</taxon>
        <taxon>Burkholderiales</taxon>
        <taxon>Burkholderiaceae</taxon>
        <taxon>Caballeronia</taxon>
    </lineage>
</organism>
<reference evidence="1 2" key="1">
    <citation type="submission" date="2017-03" db="EMBL/GenBank/DDBJ databases">
        <title>Genome analysis of strain PAMC 26577.</title>
        <authorList>
            <person name="Oh H.-M."/>
            <person name="Yang J.-A."/>
        </authorList>
    </citation>
    <scope>NUCLEOTIDE SEQUENCE [LARGE SCALE GENOMIC DNA]</scope>
    <source>
        <strain evidence="1 2">PAMC 26577</strain>
    </source>
</reference>
<dbReference type="AlphaFoldDB" id="A0A242MUH0"/>
<name>A0A242MUH0_CABSO</name>
<evidence type="ECO:0000313" key="1">
    <source>
        <dbReference type="EMBL" id="OTP75087.1"/>
    </source>
</evidence>
<protein>
    <submittedName>
        <fullName evidence="1">Uncharacterized protein</fullName>
    </submittedName>
</protein>
<proteinExistence type="predicted"/>